<name>A0ABU9E8Z0_9BACT</name>
<evidence type="ECO:0000256" key="15">
    <source>
        <dbReference type="ARBA" id="ARBA00033235"/>
    </source>
</evidence>
<dbReference type="PRINTS" id="PR01736">
    <property type="entry name" value="PHPHTRNFRASE"/>
</dbReference>
<evidence type="ECO:0000256" key="9">
    <source>
        <dbReference type="ARBA" id="ARBA00022597"/>
    </source>
</evidence>
<sequence length="592" mass="65595">MSTTIDGFPASGGVAWGRVRRIPWGVPVVAHEVVDGSQVEDEVARFGAARDSAKSRLCDLKRRTEERLGPVEARIFDPQILMLDDDTVVRGTEQYIRETRLTAARAFEWRMLELKAQWTRTANPMVLDRLNDLEDLQVRVLRTLLGQSDPLDLSTSSGDLVIVASNLTPSLIAQFDPDQVAALATDQGTRTSHWAILARSQGIPAVVGLGDASKRVTDDQEIIVDGHIGRVVLDPDDRDRRVFEERRSRIRTLEAEVEDVARLESVTADGQPVALRANLDLPVEAANARRHGASGIGLFRTEFLVVGRNSMPGEEEQFEAYRRVAEAFKGDAVYIRLFDLGGDKFPAFLHLPRQENPFLGWRAVRVLLDEPELFRVQLRAILRATVYGDVRILVPLVNDVDEVQRVRAMLEEEEDGLRRDGIRFNRGYKLGVMIETPAAALDAAELARYADFFSIGTNDLVQYTLAVDRTNARLARLFNPFHPSVVRQLHSVSRVARAAGIEVSVCGEVAATSLGAFLCLGLDITALSVAWPALPELKKVVRDIRMEDARAAARRALAAANAREVMEALAEGLPDTVDLSAYVGRWNLSLRS</sequence>
<keyword evidence="14 16" id="KW-0460">Magnesium</keyword>
<keyword evidence="9 16" id="KW-0762">Sugar transport</keyword>
<dbReference type="InterPro" id="IPR023151">
    <property type="entry name" value="PEP_util_CS"/>
</dbReference>
<evidence type="ECO:0000256" key="4">
    <source>
        <dbReference type="ARBA" id="ARBA00007837"/>
    </source>
</evidence>
<dbReference type="SUPFAM" id="SSF51621">
    <property type="entry name" value="Phosphoenolpyruvate/pyruvate domain"/>
    <property type="match status" value="1"/>
</dbReference>
<comment type="caution">
    <text evidence="20">The sequence shown here is derived from an EMBL/GenBank/DDBJ whole genome shotgun (WGS) entry which is preliminary data.</text>
</comment>
<dbReference type="Pfam" id="PF02896">
    <property type="entry name" value="PEP-utilizers_C"/>
    <property type="match status" value="1"/>
</dbReference>
<dbReference type="NCBIfam" id="TIGR01417">
    <property type="entry name" value="PTS_I_fam"/>
    <property type="match status" value="1"/>
</dbReference>
<comment type="subcellular location">
    <subcellularLocation>
        <location evidence="3 16">Cytoplasm</location>
    </subcellularLocation>
</comment>
<comment type="cofactor">
    <cofactor evidence="2 16">
        <name>Mg(2+)</name>
        <dbReference type="ChEBI" id="CHEBI:18420"/>
    </cofactor>
</comment>
<dbReference type="Pfam" id="PF00391">
    <property type="entry name" value="PEP-utilizers"/>
    <property type="match status" value="1"/>
</dbReference>
<dbReference type="PIRSF" id="PIRSF000732">
    <property type="entry name" value="PTS_enzyme_I"/>
    <property type="match status" value="1"/>
</dbReference>
<evidence type="ECO:0000259" key="18">
    <source>
        <dbReference type="Pfam" id="PF02896"/>
    </source>
</evidence>
<evidence type="ECO:0000313" key="20">
    <source>
        <dbReference type="EMBL" id="MEK9501206.1"/>
    </source>
</evidence>
<dbReference type="Pfam" id="PF05524">
    <property type="entry name" value="PEP-utilisers_N"/>
    <property type="match status" value="1"/>
</dbReference>
<keyword evidence="8 16" id="KW-0963">Cytoplasm</keyword>
<dbReference type="EMBL" id="JBBHLI010000004">
    <property type="protein sequence ID" value="MEK9501206.1"/>
    <property type="molecule type" value="Genomic_DNA"/>
</dbReference>
<proteinExistence type="inferred from homology"/>
<feature type="domain" description="PEP-utilising enzyme C-terminal" evidence="18">
    <location>
        <begin position="255"/>
        <end position="544"/>
    </location>
</feature>
<dbReference type="InterPro" id="IPR008279">
    <property type="entry name" value="PEP-util_enz_mobile_dom"/>
</dbReference>
<gene>
    <name evidence="20" type="primary">ptsP</name>
    <name evidence="20" type="ORF">WI372_09465</name>
</gene>
<keyword evidence="7 16" id="KW-0813">Transport</keyword>
<dbReference type="InterPro" id="IPR024692">
    <property type="entry name" value="PTS_EI"/>
</dbReference>
<keyword evidence="10 16" id="KW-0808">Transferase</keyword>
<dbReference type="InterPro" id="IPR040442">
    <property type="entry name" value="Pyrv_kinase-like_dom_sf"/>
</dbReference>
<evidence type="ECO:0000256" key="6">
    <source>
        <dbReference type="ARBA" id="ARBA00016544"/>
    </source>
</evidence>
<dbReference type="Proteomes" id="UP001484239">
    <property type="component" value="Unassembled WGS sequence"/>
</dbReference>
<evidence type="ECO:0000256" key="10">
    <source>
        <dbReference type="ARBA" id="ARBA00022679"/>
    </source>
</evidence>
<evidence type="ECO:0000256" key="12">
    <source>
        <dbReference type="ARBA" id="ARBA00022723"/>
    </source>
</evidence>
<evidence type="ECO:0000256" key="7">
    <source>
        <dbReference type="ARBA" id="ARBA00022448"/>
    </source>
</evidence>
<dbReference type="InterPro" id="IPR036618">
    <property type="entry name" value="PtsI_HPr-bd_sf"/>
</dbReference>
<dbReference type="PANTHER" id="PTHR46244">
    <property type="entry name" value="PHOSPHOENOLPYRUVATE-PROTEIN PHOSPHOTRANSFERASE"/>
    <property type="match status" value="1"/>
</dbReference>
<dbReference type="InterPro" id="IPR050499">
    <property type="entry name" value="PEP-utilizing_PTS_enzyme"/>
</dbReference>
<evidence type="ECO:0000256" key="3">
    <source>
        <dbReference type="ARBA" id="ARBA00004496"/>
    </source>
</evidence>
<evidence type="ECO:0000313" key="21">
    <source>
        <dbReference type="Proteomes" id="UP001484239"/>
    </source>
</evidence>
<evidence type="ECO:0000256" key="1">
    <source>
        <dbReference type="ARBA" id="ARBA00000683"/>
    </source>
</evidence>
<dbReference type="Gene3D" id="3.20.20.60">
    <property type="entry name" value="Phosphoenolpyruvate-binding domains"/>
    <property type="match status" value="1"/>
</dbReference>
<comment type="catalytic activity">
    <reaction evidence="1 16">
        <text>L-histidyl-[protein] + phosphoenolpyruvate = N(pros)-phospho-L-histidyl-[protein] + pyruvate</text>
        <dbReference type="Rhea" id="RHEA:23880"/>
        <dbReference type="Rhea" id="RHEA-COMP:9745"/>
        <dbReference type="Rhea" id="RHEA-COMP:9746"/>
        <dbReference type="ChEBI" id="CHEBI:15361"/>
        <dbReference type="ChEBI" id="CHEBI:29979"/>
        <dbReference type="ChEBI" id="CHEBI:58702"/>
        <dbReference type="ChEBI" id="CHEBI:64837"/>
        <dbReference type="EC" id="2.7.3.9"/>
    </reaction>
</comment>
<feature type="domain" description="Phosphotransferase system enzyme I N-terminal" evidence="19">
    <location>
        <begin position="7"/>
        <end position="125"/>
    </location>
</feature>
<organism evidence="20 21">
    <name type="scientific">Gaopeijia maritima</name>
    <dbReference type="NCBI Taxonomy" id="3119007"/>
    <lineage>
        <taxon>Bacteria</taxon>
        <taxon>Pseudomonadati</taxon>
        <taxon>Gemmatimonadota</taxon>
        <taxon>Longimicrobiia</taxon>
        <taxon>Gaopeijiales</taxon>
        <taxon>Gaopeijiaceae</taxon>
        <taxon>Gaopeijia</taxon>
    </lineage>
</organism>
<comment type="similarity">
    <text evidence="4 16">Belongs to the PEP-utilizing enzyme family.</text>
</comment>
<evidence type="ECO:0000256" key="13">
    <source>
        <dbReference type="ARBA" id="ARBA00022777"/>
    </source>
</evidence>
<evidence type="ECO:0000256" key="14">
    <source>
        <dbReference type="ARBA" id="ARBA00022842"/>
    </source>
</evidence>
<evidence type="ECO:0000259" key="17">
    <source>
        <dbReference type="Pfam" id="PF00391"/>
    </source>
</evidence>
<evidence type="ECO:0000256" key="2">
    <source>
        <dbReference type="ARBA" id="ARBA00001946"/>
    </source>
</evidence>
<accession>A0ABU9E8Z0</accession>
<keyword evidence="12 16" id="KW-0479">Metal-binding</keyword>
<dbReference type="PANTHER" id="PTHR46244:SF6">
    <property type="entry name" value="PHOSPHOENOLPYRUVATE-PROTEIN PHOSPHOTRANSFERASE"/>
    <property type="match status" value="1"/>
</dbReference>
<dbReference type="InterPro" id="IPR000121">
    <property type="entry name" value="PEP_util_C"/>
</dbReference>
<keyword evidence="11 16" id="KW-0598">Phosphotransferase system</keyword>
<dbReference type="SUPFAM" id="SSF47831">
    <property type="entry name" value="Enzyme I of the PEP:sugar phosphotransferase system HPr-binding (sub)domain"/>
    <property type="match status" value="1"/>
</dbReference>
<keyword evidence="21" id="KW-1185">Reference proteome</keyword>
<dbReference type="EC" id="2.7.3.9" evidence="5 16"/>
<evidence type="ECO:0000256" key="11">
    <source>
        <dbReference type="ARBA" id="ARBA00022683"/>
    </source>
</evidence>
<dbReference type="InterPro" id="IPR015813">
    <property type="entry name" value="Pyrv/PenolPyrv_kinase-like_dom"/>
</dbReference>
<comment type="function">
    <text evidence="16">General (non sugar-specific) component of the phosphoenolpyruvate-dependent sugar phosphotransferase system (sugar PTS). This major carbohydrate active-transport system catalyzes the phosphorylation of incoming sugar substrates concomitantly with their translocation across the cell membrane. Enzyme I transfers the phosphoryl group from phosphoenolpyruvate (PEP) to the phosphoryl carrier protein (HPr).</text>
</comment>
<dbReference type="GO" id="GO:0008965">
    <property type="term" value="F:phosphoenolpyruvate-protein phosphotransferase activity"/>
    <property type="evidence" value="ECO:0007669"/>
    <property type="project" value="UniProtKB-EC"/>
</dbReference>
<dbReference type="InterPro" id="IPR008731">
    <property type="entry name" value="PTS_EIN"/>
</dbReference>
<evidence type="ECO:0000256" key="5">
    <source>
        <dbReference type="ARBA" id="ARBA00012232"/>
    </source>
</evidence>
<protein>
    <recommendedName>
        <fullName evidence="6 16">Phosphoenolpyruvate-protein phosphotransferase</fullName>
        <ecNumber evidence="5 16">2.7.3.9</ecNumber>
    </recommendedName>
    <alternativeName>
        <fullName evidence="15 16">Phosphotransferase system, enzyme I</fullName>
    </alternativeName>
</protein>
<dbReference type="SUPFAM" id="SSF52009">
    <property type="entry name" value="Phosphohistidine domain"/>
    <property type="match status" value="1"/>
</dbReference>
<evidence type="ECO:0000256" key="16">
    <source>
        <dbReference type="PIRNR" id="PIRNR000732"/>
    </source>
</evidence>
<dbReference type="InterPro" id="IPR006318">
    <property type="entry name" value="PTS_EI-like"/>
</dbReference>
<keyword evidence="13 16" id="KW-0418">Kinase</keyword>
<dbReference type="RefSeq" id="WP_405277343.1">
    <property type="nucleotide sequence ID" value="NZ_CP144380.1"/>
</dbReference>
<dbReference type="InterPro" id="IPR036637">
    <property type="entry name" value="Phosphohistidine_dom_sf"/>
</dbReference>
<evidence type="ECO:0000256" key="8">
    <source>
        <dbReference type="ARBA" id="ARBA00022490"/>
    </source>
</evidence>
<dbReference type="Gene3D" id="1.10.274.10">
    <property type="entry name" value="PtsI, HPr-binding domain"/>
    <property type="match status" value="1"/>
</dbReference>
<evidence type="ECO:0000259" key="19">
    <source>
        <dbReference type="Pfam" id="PF05524"/>
    </source>
</evidence>
<reference evidence="20 21" key="1">
    <citation type="submission" date="2024-02" db="EMBL/GenBank/DDBJ databases">
        <title>A novel Gemmatimonadota bacterium.</title>
        <authorList>
            <person name="Du Z.-J."/>
            <person name="Ye Y.-Q."/>
        </authorList>
    </citation>
    <scope>NUCLEOTIDE SEQUENCE [LARGE SCALE GENOMIC DNA]</scope>
    <source>
        <strain evidence="20 21">DH-20</strain>
    </source>
</reference>
<dbReference type="PROSITE" id="PS00742">
    <property type="entry name" value="PEP_ENZYMES_2"/>
    <property type="match status" value="1"/>
</dbReference>
<feature type="domain" description="PEP-utilising enzyme mobile" evidence="17">
    <location>
        <begin position="161"/>
        <end position="228"/>
    </location>
</feature>
<dbReference type="Gene3D" id="3.50.30.10">
    <property type="entry name" value="Phosphohistidine domain"/>
    <property type="match status" value="1"/>
</dbReference>